<protein>
    <submittedName>
        <fullName evidence="2">SMI1/KNR4 family protein</fullName>
    </submittedName>
</protein>
<feature type="domain" description="Knr4/Smi1-like" evidence="1">
    <location>
        <begin position="36"/>
        <end position="221"/>
    </location>
</feature>
<sequence>MMEKALWERWVSDWRWIMTTAQKRNWYIRPIEIKPPVDITEIILLEENIGIRYPQEFKYVLTNYSSGVYLKWCIEGEEPKNELKEVFSGGGRGCLWDFSFLRKDFDNYTGWVTKCFSNPEDSYDKIWHNKVPFIDVANGDVIAFDTSESTIESPIIYLSHDGSDFHGKRLAKNFIDFITKWSNLGCVGTEDWQFEPFYDHEKMELMDAGPQVDRWKDWLNNK</sequence>
<accession>A0ABS3YNR6</accession>
<dbReference type="EMBL" id="JAGHKO010000001">
    <property type="protein sequence ID" value="MBO9199537.1"/>
    <property type="molecule type" value="Genomic_DNA"/>
</dbReference>
<proteinExistence type="predicted"/>
<dbReference type="InterPro" id="IPR037883">
    <property type="entry name" value="Knr4/Smi1-like_sf"/>
</dbReference>
<dbReference type="Pfam" id="PF09346">
    <property type="entry name" value="SMI1_KNR4"/>
    <property type="match status" value="1"/>
</dbReference>
<reference evidence="2 3" key="1">
    <citation type="submission" date="2021-03" db="EMBL/GenBank/DDBJ databases">
        <title>Assistant Professor.</title>
        <authorList>
            <person name="Huq M.A."/>
        </authorList>
    </citation>
    <scope>NUCLEOTIDE SEQUENCE [LARGE SCALE GENOMIC DNA]</scope>
    <source>
        <strain evidence="2 3">MAH-29</strain>
    </source>
</reference>
<comment type="caution">
    <text evidence="2">The sequence shown here is derived from an EMBL/GenBank/DDBJ whole genome shotgun (WGS) entry which is preliminary data.</text>
</comment>
<dbReference type="RefSeq" id="WP_209137597.1">
    <property type="nucleotide sequence ID" value="NZ_JAGHKO010000001.1"/>
</dbReference>
<name>A0ABS3YNR6_9BACT</name>
<dbReference type="Gene3D" id="3.40.1580.10">
    <property type="entry name" value="SMI1/KNR4-like"/>
    <property type="match status" value="1"/>
</dbReference>
<evidence type="ECO:0000313" key="3">
    <source>
        <dbReference type="Proteomes" id="UP000677244"/>
    </source>
</evidence>
<dbReference type="Proteomes" id="UP000677244">
    <property type="component" value="Unassembled WGS sequence"/>
</dbReference>
<dbReference type="InterPro" id="IPR018958">
    <property type="entry name" value="Knr4/Smi1-like_dom"/>
</dbReference>
<gene>
    <name evidence="2" type="ORF">J7I42_04620</name>
</gene>
<evidence type="ECO:0000313" key="2">
    <source>
        <dbReference type="EMBL" id="MBO9199537.1"/>
    </source>
</evidence>
<dbReference type="SUPFAM" id="SSF160631">
    <property type="entry name" value="SMI1/KNR4-like"/>
    <property type="match status" value="1"/>
</dbReference>
<organism evidence="2 3">
    <name type="scientific">Niastella soli</name>
    <dbReference type="NCBI Taxonomy" id="2821487"/>
    <lineage>
        <taxon>Bacteria</taxon>
        <taxon>Pseudomonadati</taxon>
        <taxon>Bacteroidota</taxon>
        <taxon>Chitinophagia</taxon>
        <taxon>Chitinophagales</taxon>
        <taxon>Chitinophagaceae</taxon>
        <taxon>Niastella</taxon>
    </lineage>
</organism>
<evidence type="ECO:0000259" key="1">
    <source>
        <dbReference type="SMART" id="SM00860"/>
    </source>
</evidence>
<keyword evidence="3" id="KW-1185">Reference proteome</keyword>
<dbReference type="SMART" id="SM00860">
    <property type="entry name" value="SMI1_KNR4"/>
    <property type="match status" value="1"/>
</dbReference>